<accession>W9HG96</accession>
<evidence type="ECO:0000259" key="1">
    <source>
        <dbReference type="Pfam" id="PF06985"/>
    </source>
</evidence>
<gene>
    <name evidence="2" type="ORF">FOYG_16924</name>
</gene>
<evidence type="ECO:0000313" key="2">
    <source>
        <dbReference type="EMBL" id="EWY79985.1"/>
    </source>
</evidence>
<proteinExistence type="predicted"/>
<evidence type="ECO:0000313" key="3">
    <source>
        <dbReference type="Proteomes" id="UP000030753"/>
    </source>
</evidence>
<dbReference type="EMBL" id="JH717852">
    <property type="protein sequence ID" value="EWY79985.1"/>
    <property type="molecule type" value="Genomic_DNA"/>
</dbReference>
<dbReference type="HOGENOM" id="CLU_002639_4_4_1"/>
<reference evidence="2 3" key="1">
    <citation type="submission" date="2011-06" db="EMBL/GenBank/DDBJ databases">
        <title>The Genome Sequence of Fusarium oxysporum FOSC 3-a.</title>
        <authorList>
            <consortium name="The Broad Institute Genome Sequencing Platform"/>
            <person name="Ma L.-J."/>
            <person name="Gale L.R."/>
            <person name="Schwartz D.C."/>
            <person name="Zhou S."/>
            <person name="Corby-Kistler H."/>
            <person name="Young S.K."/>
            <person name="Zeng Q."/>
            <person name="Gargeya S."/>
            <person name="Fitzgerald M."/>
            <person name="Haas B."/>
            <person name="Abouelleil A."/>
            <person name="Alvarado L."/>
            <person name="Arachchi H.M."/>
            <person name="Berlin A."/>
            <person name="Brown A."/>
            <person name="Chapman S.B."/>
            <person name="Chen Z."/>
            <person name="Dunbar C."/>
            <person name="Freedman E."/>
            <person name="Gearin G."/>
            <person name="Gellesch M."/>
            <person name="Goldberg J."/>
            <person name="Griggs A."/>
            <person name="Gujja S."/>
            <person name="Heiman D."/>
            <person name="Howarth C."/>
            <person name="Larson L."/>
            <person name="Lui A."/>
            <person name="MacDonald P.J.P."/>
            <person name="Mehta T."/>
            <person name="Montmayeur A."/>
            <person name="Murphy C."/>
            <person name="Neiman D."/>
            <person name="Pearson M."/>
            <person name="Priest M."/>
            <person name="Roberts A."/>
            <person name="Saif S."/>
            <person name="Shea T."/>
            <person name="Shenoy N."/>
            <person name="Sisk P."/>
            <person name="Stolte C."/>
            <person name="Sykes S."/>
            <person name="Wortman J."/>
            <person name="Nusbaum C."/>
            <person name="Birren B."/>
        </authorList>
    </citation>
    <scope>NUCLEOTIDE SEQUENCE [LARGE SCALE GENOMIC DNA]</scope>
    <source>
        <strain evidence="3">FOSC 3-a</strain>
    </source>
</reference>
<dbReference type="Proteomes" id="UP000030753">
    <property type="component" value="Unassembled WGS sequence"/>
</dbReference>
<dbReference type="PANTHER" id="PTHR33112:SF1">
    <property type="entry name" value="HETEROKARYON INCOMPATIBILITY DOMAIN-CONTAINING PROTEIN"/>
    <property type="match status" value="1"/>
</dbReference>
<sequence>MSKRKRMDSSVGIEDSSLKGKAQLTSSDLCSRCSHVQWSSMSHESNMGKSILNVQESHETLQASFCQVCQLFALLKTSALDNLSSSLRTISAKWLFTKQTSNYPHLTDTTLLSIDSESNLRRFKERRQMGHVLAVEPLSKPALFLQPRRVNYEKIDFPLIRFWMNQCKNNHPASCKPENMTYPQNLKVIDCKHKAVIPAPGNCSYAALSYVWGNTCPSDPDNPNTWPQVVKDSIAVALKLECDYLWVDRLCINQGDPLQHEQMKRMDEIYSGAKFTIIDATGDDCSYGLSGMTLPRQPNPPRAYVEIDGVKLTYLHTPPADKIRSSRWASRGWTYQEGILSRRRIFFTSDQVMFQCNNMTCLEAFAIPMDALQKSNGNGEHRQPHLNDIEPILMAKQNLEGHLMAYSKRDLKYDKDSLNAFLGILSHYSGPGKPYVHFLGSPIHRVKGSMINAWYHLEPAKRRDQFPSWSWTGWKGEVKLTSRNNPDHEIGLMTEYGDRISLEKYLKACDDNQTISMKHVIELTGKMTTFSFKHIKWSLEPNVRNNGLDEPKLQDGPWAILPLTTDIRCYSFLYLDDASLAAGSQFEFPVIVLELGNESKNHNIIILVLKETSDHYERVGLITIRHTFEITNEEDHWKGQPKQVMYRDRAERWLPRAPISEPSDHIWLQGTEKKTILVK</sequence>
<feature type="domain" description="Heterokaryon incompatibility" evidence="1">
    <location>
        <begin position="205"/>
        <end position="337"/>
    </location>
</feature>
<dbReference type="OrthoDB" id="5428863at2759"/>
<dbReference type="Pfam" id="PF06985">
    <property type="entry name" value="HET"/>
    <property type="match status" value="1"/>
</dbReference>
<dbReference type="InterPro" id="IPR010730">
    <property type="entry name" value="HET"/>
</dbReference>
<protein>
    <recommendedName>
        <fullName evidence="1">Heterokaryon incompatibility domain-containing protein</fullName>
    </recommendedName>
</protein>
<name>W9HG96_FUSOX</name>
<dbReference type="PANTHER" id="PTHR33112">
    <property type="entry name" value="DOMAIN PROTEIN, PUTATIVE-RELATED"/>
    <property type="match status" value="1"/>
</dbReference>
<dbReference type="AlphaFoldDB" id="W9HG96"/>
<organism evidence="2 3">
    <name type="scientific">Fusarium oxysporum NRRL 32931</name>
    <dbReference type="NCBI Taxonomy" id="660029"/>
    <lineage>
        <taxon>Eukaryota</taxon>
        <taxon>Fungi</taxon>
        <taxon>Dikarya</taxon>
        <taxon>Ascomycota</taxon>
        <taxon>Pezizomycotina</taxon>
        <taxon>Sordariomycetes</taxon>
        <taxon>Hypocreomycetidae</taxon>
        <taxon>Hypocreales</taxon>
        <taxon>Nectriaceae</taxon>
        <taxon>Fusarium</taxon>
        <taxon>Fusarium oxysporum species complex</taxon>
    </lineage>
</organism>